<organism evidence="1 2">
    <name type="scientific">Myroides marinus</name>
    <dbReference type="NCBI Taxonomy" id="703342"/>
    <lineage>
        <taxon>Bacteria</taxon>
        <taxon>Pseudomonadati</taxon>
        <taxon>Bacteroidota</taxon>
        <taxon>Flavobacteriia</taxon>
        <taxon>Flavobacteriales</taxon>
        <taxon>Flavobacteriaceae</taxon>
        <taxon>Myroides</taxon>
    </lineage>
</organism>
<evidence type="ECO:0000313" key="2">
    <source>
        <dbReference type="Proteomes" id="UP000183077"/>
    </source>
</evidence>
<evidence type="ECO:0000313" key="1">
    <source>
        <dbReference type="EMBL" id="SEI87555.1"/>
    </source>
</evidence>
<protein>
    <submittedName>
        <fullName evidence="1">Uncharacterized protein</fullName>
    </submittedName>
</protein>
<reference evidence="1 2" key="1">
    <citation type="submission" date="2016-10" db="EMBL/GenBank/DDBJ databases">
        <authorList>
            <person name="de Groot N.N."/>
        </authorList>
    </citation>
    <scope>NUCLEOTIDE SEQUENCE [LARGE SCALE GENOMIC DNA]</scope>
    <source>
        <strain evidence="1 2">DSM 23048</strain>
    </source>
</reference>
<sequence length="52" mass="5997">MKTIITFVLFVITFILSIFGIKKGESSHSIFQEKHQFIIVQTNIALNNETKK</sequence>
<accession>A0A1H6UHD8</accession>
<dbReference type="AlphaFoldDB" id="A0A1H6UHD8"/>
<gene>
    <name evidence="1" type="ORF">SAMN04488018_10655</name>
</gene>
<dbReference type="Proteomes" id="UP000183077">
    <property type="component" value="Unassembled WGS sequence"/>
</dbReference>
<proteinExistence type="predicted"/>
<dbReference type="EMBL" id="FNYS01000006">
    <property type="protein sequence ID" value="SEI87555.1"/>
    <property type="molecule type" value="Genomic_DNA"/>
</dbReference>
<name>A0A1H6UHD8_9FLAO</name>